<feature type="signal peptide" evidence="1">
    <location>
        <begin position="1"/>
        <end position="17"/>
    </location>
</feature>
<evidence type="ECO:0000313" key="4">
    <source>
        <dbReference type="Proteomes" id="UP000676776"/>
    </source>
</evidence>
<comment type="caution">
    <text evidence="3">The sequence shown here is derived from an EMBL/GenBank/DDBJ whole genome shotgun (WGS) entry which is preliminary data.</text>
</comment>
<dbReference type="EMBL" id="JAGEVF010000004">
    <property type="protein sequence ID" value="MBO3116450.1"/>
    <property type="molecule type" value="Genomic_DNA"/>
</dbReference>
<sequence length="297" mass="33394">MKNLSLLLLLVAMTSIAQIRGNKTIETRTYKAKGIESIKTNLYAKITIDQSLSEGLTITADSNLFDYIGKTVENGELHIDQLELISPSQDIIITVGAPKLRRLEQGTHDTTQIINLNADYLQVMAPLGHIILQGQTKELRLGSELATIDASKVKARDVFVNLWSYGNIIIDPQESLWAEVSNDGTLLYLNKPQKFQVRAKNGGQVLAYGDKDKAKTLEAEYITFKIKNNSNNRNQFYVEGPKPDGSKFSYGFPMMPYSKRNEKWTVGTKVYKVNSLGFKKLLVEIKKENENSIINLF</sequence>
<reference evidence="3 4" key="1">
    <citation type="submission" date="2021-03" db="EMBL/GenBank/DDBJ databases">
        <title>Winogradskyella sp. nov., isolated from costal sediment.</title>
        <authorList>
            <person name="Gao C."/>
        </authorList>
    </citation>
    <scope>NUCLEOTIDE SEQUENCE [LARGE SCALE GENOMIC DNA]</scope>
    <source>
        <strain evidence="3 4">DF17</strain>
    </source>
</reference>
<dbReference type="Pfam" id="PF10988">
    <property type="entry name" value="DUF2807"/>
    <property type="match status" value="1"/>
</dbReference>
<keyword evidence="1" id="KW-0732">Signal</keyword>
<organism evidence="3 4">
    <name type="scientific">Winogradskyella pelagia</name>
    <dbReference type="NCBI Taxonomy" id="2819984"/>
    <lineage>
        <taxon>Bacteria</taxon>
        <taxon>Pseudomonadati</taxon>
        <taxon>Bacteroidota</taxon>
        <taxon>Flavobacteriia</taxon>
        <taxon>Flavobacteriales</taxon>
        <taxon>Flavobacteriaceae</taxon>
        <taxon>Winogradskyella</taxon>
    </lineage>
</organism>
<accession>A0ABS3T127</accession>
<evidence type="ECO:0000259" key="2">
    <source>
        <dbReference type="Pfam" id="PF10988"/>
    </source>
</evidence>
<keyword evidence="4" id="KW-1185">Reference proteome</keyword>
<protein>
    <submittedName>
        <fullName evidence="3">DUF2807 domain-containing protein</fullName>
    </submittedName>
</protein>
<evidence type="ECO:0000313" key="3">
    <source>
        <dbReference type="EMBL" id="MBO3116450.1"/>
    </source>
</evidence>
<name>A0ABS3T127_9FLAO</name>
<feature type="domain" description="Putative auto-transporter adhesin head GIN" evidence="2">
    <location>
        <begin position="37"/>
        <end position="192"/>
    </location>
</feature>
<feature type="chain" id="PRO_5047132725" evidence="1">
    <location>
        <begin position="18"/>
        <end position="297"/>
    </location>
</feature>
<gene>
    <name evidence="3" type="ORF">J4050_06810</name>
</gene>
<evidence type="ECO:0000256" key="1">
    <source>
        <dbReference type="SAM" id="SignalP"/>
    </source>
</evidence>
<dbReference type="RefSeq" id="WP_208153621.1">
    <property type="nucleotide sequence ID" value="NZ_JAGEVF010000004.1"/>
</dbReference>
<proteinExistence type="predicted"/>
<dbReference type="Gene3D" id="2.160.20.120">
    <property type="match status" value="1"/>
</dbReference>
<dbReference type="Proteomes" id="UP000676776">
    <property type="component" value="Unassembled WGS sequence"/>
</dbReference>
<dbReference type="InterPro" id="IPR021255">
    <property type="entry name" value="DUF2807"/>
</dbReference>